<sequence length="143" mass="16341">MISCTEFIPAYSEGFKFIENLGGRKELEKFWSELSDLYLTDSLQRLMQEKGLAGAFDYWSHSLNEEAADFTMILDEDKGEFSIDLHKCPSKGMLLELKHMTPYHSYCDHCPALYKPIAEGLGYTYTSEIDCDNASCKITIKKP</sequence>
<evidence type="ECO:0000313" key="2">
    <source>
        <dbReference type="Proteomes" id="UP000266441"/>
    </source>
</evidence>
<gene>
    <name evidence="1" type="ORF">D1164_09110</name>
</gene>
<accession>A0A399D1G1</accession>
<dbReference type="Proteomes" id="UP000266441">
    <property type="component" value="Unassembled WGS sequence"/>
</dbReference>
<comment type="caution">
    <text evidence="1">The sequence shown here is derived from an EMBL/GenBank/DDBJ whole genome shotgun (WGS) entry which is preliminary data.</text>
</comment>
<organism evidence="1 2">
    <name type="scientific">Mariniphaga sediminis</name>
    <dbReference type="NCBI Taxonomy" id="1628158"/>
    <lineage>
        <taxon>Bacteria</taxon>
        <taxon>Pseudomonadati</taxon>
        <taxon>Bacteroidota</taxon>
        <taxon>Bacteroidia</taxon>
        <taxon>Marinilabiliales</taxon>
        <taxon>Prolixibacteraceae</taxon>
        <taxon>Mariniphaga</taxon>
    </lineage>
</organism>
<dbReference type="AlphaFoldDB" id="A0A399D1G1"/>
<keyword evidence="2" id="KW-1185">Reference proteome</keyword>
<dbReference type="OrthoDB" id="1119271at2"/>
<evidence type="ECO:0008006" key="3">
    <source>
        <dbReference type="Google" id="ProtNLM"/>
    </source>
</evidence>
<proteinExistence type="predicted"/>
<protein>
    <recommendedName>
        <fullName evidence="3">L-2-amino-thiazoline-4-carboxylic acid hydrolase</fullName>
    </recommendedName>
</protein>
<evidence type="ECO:0000313" key="1">
    <source>
        <dbReference type="EMBL" id="RIH65286.1"/>
    </source>
</evidence>
<reference evidence="1 2" key="1">
    <citation type="journal article" date="2015" name="Int. J. Syst. Evol. Microbiol.">
        <title>Mariniphaga sediminis sp. nov., isolated from coastal sediment.</title>
        <authorList>
            <person name="Wang F.Q."/>
            <person name="Shen Q.Y."/>
            <person name="Chen G.J."/>
            <person name="Du Z.J."/>
        </authorList>
    </citation>
    <scope>NUCLEOTIDE SEQUENCE [LARGE SCALE GENOMIC DNA]</scope>
    <source>
        <strain evidence="1 2">SY21</strain>
    </source>
</reference>
<dbReference type="EMBL" id="QWET01000006">
    <property type="protein sequence ID" value="RIH65286.1"/>
    <property type="molecule type" value="Genomic_DNA"/>
</dbReference>
<dbReference type="RefSeq" id="WP_119349667.1">
    <property type="nucleotide sequence ID" value="NZ_JBFHKJ010000547.1"/>
</dbReference>
<name>A0A399D1G1_9BACT</name>